<proteinExistence type="predicted"/>
<comment type="caution">
    <text evidence="1">The sequence shown here is derived from an EMBL/GenBank/DDBJ whole genome shotgun (WGS) entry which is preliminary data.</text>
</comment>
<dbReference type="EMBL" id="JANPWB010000008">
    <property type="protein sequence ID" value="KAJ1159578.1"/>
    <property type="molecule type" value="Genomic_DNA"/>
</dbReference>
<accession>A0AAV7S621</accession>
<keyword evidence="2" id="KW-1185">Reference proteome</keyword>
<protein>
    <submittedName>
        <fullName evidence="1">Uncharacterized protein</fullName>
    </submittedName>
</protein>
<name>A0AAV7S621_PLEWA</name>
<dbReference type="Proteomes" id="UP001066276">
    <property type="component" value="Chromosome 4_2"/>
</dbReference>
<evidence type="ECO:0000313" key="2">
    <source>
        <dbReference type="Proteomes" id="UP001066276"/>
    </source>
</evidence>
<evidence type="ECO:0000313" key="1">
    <source>
        <dbReference type="EMBL" id="KAJ1159578.1"/>
    </source>
</evidence>
<sequence>MCSRLARGRPAGRGRCRDRNRLPATDLVELQREGPGRALPSRWLSSGGDCVAAGGIWPRVSPATGVCWRRREGAGTCEPHLWRGRHTAVTGRAAAAKVCRVGERLIANVVSAEITTPGLFMEW</sequence>
<dbReference type="AlphaFoldDB" id="A0AAV7S621"/>
<organism evidence="1 2">
    <name type="scientific">Pleurodeles waltl</name>
    <name type="common">Iberian ribbed newt</name>
    <dbReference type="NCBI Taxonomy" id="8319"/>
    <lineage>
        <taxon>Eukaryota</taxon>
        <taxon>Metazoa</taxon>
        <taxon>Chordata</taxon>
        <taxon>Craniata</taxon>
        <taxon>Vertebrata</taxon>
        <taxon>Euteleostomi</taxon>
        <taxon>Amphibia</taxon>
        <taxon>Batrachia</taxon>
        <taxon>Caudata</taxon>
        <taxon>Salamandroidea</taxon>
        <taxon>Salamandridae</taxon>
        <taxon>Pleurodelinae</taxon>
        <taxon>Pleurodeles</taxon>
    </lineage>
</organism>
<reference evidence="1" key="1">
    <citation type="journal article" date="2022" name="bioRxiv">
        <title>Sequencing and chromosome-scale assembly of the giantPleurodeles waltlgenome.</title>
        <authorList>
            <person name="Brown T."/>
            <person name="Elewa A."/>
            <person name="Iarovenko S."/>
            <person name="Subramanian E."/>
            <person name="Araus A.J."/>
            <person name="Petzold A."/>
            <person name="Susuki M."/>
            <person name="Suzuki K.-i.T."/>
            <person name="Hayashi T."/>
            <person name="Toyoda A."/>
            <person name="Oliveira C."/>
            <person name="Osipova E."/>
            <person name="Leigh N.D."/>
            <person name="Simon A."/>
            <person name="Yun M.H."/>
        </authorList>
    </citation>
    <scope>NUCLEOTIDE SEQUENCE</scope>
    <source>
        <strain evidence="1">20211129_DDA</strain>
        <tissue evidence="1">Liver</tissue>
    </source>
</reference>
<gene>
    <name evidence="1" type="ORF">NDU88_000085</name>
</gene>